<feature type="region of interest" description="Disordered" evidence="1">
    <location>
        <begin position="1"/>
        <end position="34"/>
    </location>
</feature>
<dbReference type="AlphaFoldDB" id="A0AAW4PC18"/>
<gene>
    <name evidence="3" type="ORF">EGH23_08990</name>
</gene>
<evidence type="ECO:0000256" key="1">
    <source>
        <dbReference type="SAM" id="MobiDB-lite"/>
    </source>
</evidence>
<evidence type="ECO:0000313" key="3">
    <source>
        <dbReference type="EMBL" id="MBX0295010.1"/>
    </source>
</evidence>
<feature type="compositionally biased region" description="Basic and acidic residues" evidence="1">
    <location>
        <begin position="1"/>
        <end position="27"/>
    </location>
</feature>
<proteinExistence type="predicted"/>
<comment type="caution">
    <text evidence="3">The sequence shown here is derived from an EMBL/GenBank/DDBJ whole genome shotgun (WGS) entry which is preliminary data.</text>
</comment>
<evidence type="ECO:0000313" key="4">
    <source>
        <dbReference type="Proteomes" id="UP001430455"/>
    </source>
</evidence>
<name>A0AAW4PC18_9EURY</name>
<feature type="domain" description="DUF7974" evidence="2">
    <location>
        <begin position="44"/>
        <end position="178"/>
    </location>
</feature>
<protein>
    <recommendedName>
        <fullName evidence="2">DUF7974 domain-containing protein</fullName>
    </recommendedName>
</protein>
<accession>A0AAW4PC18</accession>
<dbReference type="Proteomes" id="UP001430455">
    <property type="component" value="Unassembled WGS sequence"/>
</dbReference>
<dbReference type="Pfam" id="PF25929">
    <property type="entry name" value="DUF7974"/>
    <property type="match status" value="1"/>
</dbReference>
<reference evidence="3 4" key="1">
    <citation type="submission" date="2021-06" db="EMBL/GenBank/DDBJ databases">
        <title>Halomicroarcula sp. a new haloarchaeum isolated from saline soil.</title>
        <authorList>
            <person name="Duran-Viseras A."/>
            <person name="Sanchez-Porro C."/>
            <person name="Ventosa A."/>
        </authorList>
    </citation>
    <scope>NUCLEOTIDE SEQUENCE [LARGE SCALE GENOMIC DNA]</scope>
    <source>
        <strain evidence="3 4">F27</strain>
    </source>
</reference>
<keyword evidence="4" id="KW-1185">Reference proteome</keyword>
<dbReference type="EMBL" id="RKLT01000002">
    <property type="protein sequence ID" value="MBX0295010.1"/>
    <property type="molecule type" value="Genomic_DNA"/>
</dbReference>
<evidence type="ECO:0000259" key="2">
    <source>
        <dbReference type="Pfam" id="PF25929"/>
    </source>
</evidence>
<organism evidence="3 4">
    <name type="scientific">Haloarcula nitratireducens</name>
    <dbReference type="NCBI Taxonomy" id="2487749"/>
    <lineage>
        <taxon>Archaea</taxon>
        <taxon>Methanobacteriati</taxon>
        <taxon>Methanobacteriota</taxon>
        <taxon>Stenosarchaea group</taxon>
        <taxon>Halobacteria</taxon>
        <taxon>Halobacteriales</taxon>
        <taxon>Haloarculaceae</taxon>
        <taxon>Haloarcula</taxon>
    </lineage>
</organism>
<dbReference type="RefSeq" id="WP_220579661.1">
    <property type="nucleotide sequence ID" value="NZ_RKLT01000002.1"/>
</dbReference>
<dbReference type="InterPro" id="IPR058280">
    <property type="entry name" value="DUF7974"/>
</dbReference>
<sequence length="180" mass="20325">MRRIYDSHALKRDDDDSFAPRERRGDDATPAAMRSVPGEALSRLLVPEWLRNRALGVAVETPQSTYVAGEDVPVRVTLTNAFPIPITVRTPTPRLWTWDVDGHPEASKVPDDLPEEERLFSFDRGERKRFTRRWPQLFKVSETEWEPVGPGEYTIGASLDLPDAAEKGLAAETTVRIEEA</sequence>